<evidence type="ECO:0000256" key="7">
    <source>
        <dbReference type="PIRNR" id="PIRNR000862"/>
    </source>
</evidence>
<feature type="chain" id="PRO_5010760020" description="Lipase" evidence="9">
    <location>
        <begin position="20"/>
        <end position="398"/>
    </location>
</feature>
<evidence type="ECO:0000313" key="13">
    <source>
        <dbReference type="Proteomes" id="UP000030765"/>
    </source>
</evidence>
<name>A0A084WKT3_ANOSI</name>
<dbReference type="Pfam" id="PF04083">
    <property type="entry name" value="Abhydro_lipase"/>
    <property type="match status" value="1"/>
</dbReference>
<dbReference type="EnsemblMetazoa" id="ASIC019216-RA">
    <property type="protein sequence ID" value="ASIC019216-PA"/>
    <property type="gene ID" value="ASIC019216"/>
</dbReference>
<feature type="domain" description="Partial AB-hydrolase lipase" evidence="10">
    <location>
        <begin position="33"/>
        <end position="92"/>
    </location>
</feature>
<keyword evidence="4 7" id="KW-0442">Lipid degradation</keyword>
<keyword evidence="5" id="KW-0443">Lipid metabolism</keyword>
<feature type="active site" description="Nucleophile" evidence="8">
    <location>
        <position position="169"/>
    </location>
</feature>
<evidence type="ECO:0000259" key="10">
    <source>
        <dbReference type="Pfam" id="PF04083"/>
    </source>
</evidence>
<evidence type="ECO:0000256" key="2">
    <source>
        <dbReference type="ARBA" id="ARBA00022729"/>
    </source>
</evidence>
<dbReference type="VEuPathDB" id="VectorBase:ASIS002922"/>
<gene>
    <name evidence="11" type="ORF">ZHAS_00019216</name>
</gene>
<feature type="active site" description="Charge relay system" evidence="8">
    <location>
        <position position="374"/>
    </location>
</feature>
<dbReference type="EMBL" id="ATLV01024143">
    <property type="status" value="NOT_ANNOTATED_CDS"/>
    <property type="molecule type" value="Genomic_DNA"/>
</dbReference>
<evidence type="ECO:0000256" key="1">
    <source>
        <dbReference type="ARBA" id="ARBA00010701"/>
    </source>
</evidence>
<dbReference type="InterPro" id="IPR029058">
    <property type="entry name" value="AB_hydrolase_fold"/>
</dbReference>
<dbReference type="FunFam" id="3.40.50.1820:FF:000057">
    <property type="entry name" value="Lipase"/>
    <property type="match status" value="1"/>
</dbReference>
<proteinExistence type="inferred from homology"/>
<evidence type="ECO:0000256" key="6">
    <source>
        <dbReference type="ARBA" id="ARBA00023180"/>
    </source>
</evidence>
<reference evidence="12" key="2">
    <citation type="submission" date="2020-05" db="UniProtKB">
        <authorList>
            <consortium name="EnsemblMetazoa"/>
        </authorList>
    </citation>
    <scope>IDENTIFICATION</scope>
</reference>
<keyword evidence="3 7" id="KW-0378">Hydrolase</keyword>
<dbReference type="GO" id="GO:0016788">
    <property type="term" value="F:hydrolase activity, acting on ester bonds"/>
    <property type="evidence" value="ECO:0007669"/>
    <property type="project" value="InterPro"/>
</dbReference>
<dbReference type="AlphaFoldDB" id="A0A084WKT3"/>
<comment type="similarity">
    <text evidence="1 7">Belongs to the AB hydrolase superfamily. Lipase family.</text>
</comment>
<evidence type="ECO:0000256" key="9">
    <source>
        <dbReference type="SAM" id="SignalP"/>
    </source>
</evidence>
<dbReference type="GO" id="GO:0016042">
    <property type="term" value="P:lipid catabolic process"/>
    <property type="evidence" value="ECO:0007669"/>
    <property type="project" value="UniProtKB-KW"/>
</dbReference>
<dbReference type="InterPro" id="IPR025483">
    <property type="entry name" value="Lipase_euk"/>
</dbReference>
<reference evidence="11 13" key="1">
    <citation type="journal article" date="2014" name="BMC Genomics">
        <title>Genome sequence of Anopheles sinensis provides insight into genetics basis of mosquito competence for malaria parasites.</title>
        <authorList>
            <person name="Zhou D."/>
            <person name="Zhang D."/>
            <person name="Ding G."/>
            <person name="Shi L."/>
            <person name="Hou Q."/>
            <person name="Ye Y."/>
            <person name="Xu Y."/>
            <person name="Zhou H."/>
            <person name="Xiong C."/>
            <person name="Li S."/>
            <person name="Yu J."/>
            <person name="Hong S."/>
            <person name="Yu X."/>
            <person name="Zou P."/>
            <person name="Chen C."/>
            <person name="Chang X."/>
            <person name="Wang W."/>
            <person name="Lv Y."/>
            <person name="Sun Y."/>
            <person name="Ma L."/>
            <person name="Shen B."/>
            <person name="Zhu C."/>
        </authorList>
    </citation>
    <scope>NUCLEOTIDE SEQUENCE [LARGE SCALE GENOMIC DNA]</scope>
</reference>
<dbReference type="OMA" id="CLDAMHT"/>
<dbReference type="STRING" id="74873.A0A084WKT3"/>
<evidence type="ECO:0000313" key="12">
    <source>
        <dbReference type="EnsemblMetazoa" id="ASIC019216-PA"/>
    </source>
</evidence>
<evidence type="ECO:0000256" key="8">
    <source>
        <dbReference type="PIRSR" id="PIRSR000862-1"/>
    </source>
</evidence>
<protein>
    <recommendedName>
        <fullName evidence="7">Lipase</fullName>
    </recommendedName>
</protein>
<dbReference type="OrthoDB" id="9974421at2759"/>
<dbReference type="VEuPathDB" id="VectorBase:ASIC019216"/>
<feature type="signal peptide" evidence="9">
    <location>
        <begin position="1"/>
        <end position="19"/>
    </location>
</feature>
<sequence length="398" mass="44626">MLAIVGTIVLGFCIAGCFSEVKFNAEDATLTTPQITQKYGYTTEVHHVQTEDGYILELHRIRASPSFGRADPSNLPVLLMHGLMGSSADWILIGPEDSLPYLLSNRGHDVWLGNSRGNRYSRNHSRLSPEGREFWDFSFHELGLYDLPAIVDHVLERSGAERLNYVGHSQGTTMFFVLNALRPEYAKKFRLMQALAPATFVTHLKHPFLRFLVEHQAVLMRAFHSLGIVEIKPFPDDWNRLVDALCPDFLSRAFCQDAMHSLTGNKYPHLSALGFRMVAHHVPAGGAVKQWVHFGQLVQSGHFRAYDYGPERNRLEYAGQSAPPDYDLGRVVVPVAIYYGLADELTQPADVRLLAEKLPNLVALNLLPNATFNHMDFMLASDAKAALYDSIIANVERP</sequence>
<dbReference type="PIRSF" id="PIRSF000862">
    <property type="entry name" value="Steryl_ester_lip"/>
    <property type="match status" value="1"/>
</dbReference>
<feature type="active site" description="Charge relay system" evidence="8">
    <location>
        <position position="343"/>
    </location>
</feature>
<keyword evidence="6" id="KW-0325">Glycoprotein</keyword>
<organism evidence="11">
    <name type="scientific">Anopheles sinensis</name>
    <name type="common">Mosquito</name>
    <dbReference type="NCBI Taxonomy" id="74873"/>
    <lineage>
        <taxon>Eukaryota</taxon>
        <taxon>Metazoa</taxon>
        <taxon>Ecdysozoa</taxon>
        <taxon>Arthropoda</taxon>
        <taxon>Hexapoda</taxon>
        <taxon>Insecta</taxon>
        <taxon>Pterygota</taxon>
        <taxon>Neoptera</taxon>
        <taxon>Endopterygota</taxon>
        <taxon>Diptera</taxon>
        <taxon>Nematocera</taxon>
        <taxon>Culicoidea</taxon>
        <taxon>Culicidae</taxon>
        <taxon>Anophelinae</taxon>
        <taxon>Anopheles</taxon>
    </lineage>
</organism>
<dbReference type="InterPro" id="IPR006693">
    <property type="entry name" value="AB_hydrolase_lipase"/>
</dbReference>
<evidence type="ECO:0000256" key="3">
    <source>
        <dbReference type="ARBA" id="ARBA00022801"/>
    </source>
</evidence>
<evidence type="ECO:0000256" key="5">
    <source>
        <dbReference type="ARBA" id="ARBA00023098"/>
    </source>
</evidence>
<evidence type="ECO:0000313" key="11">
    <source>
        <dbReference type="EMBL" id="KFB50827.1"/>
    </source>
</evidence>
<dbReference type="Proteomes" id="UP000030765">
    <property type="component" value="Unassembled WGS sequence"/>
</dbReference>
<evidence type="ECO:0000256" key="4">
    <source>
        <dbReference type="ARBA" id="ARBA00022963"/>
    </source>
</evidence>
<dbReference type="EMBL" id="KE525350">
    <property type="protein sequence ID" value="KFB50827.1"/>
    <property type="molecule type" value="Genomic_DNA"/>
</dbReference>
<dbReference type="SUPFAM" id="SSF53474">
    <property type="entry name" value="alpha/beta-Hydrolases"/>
    <property type="match status" value="1"/>
</dbReference>
<dbReference type="PANTHER" id="PTHR11005">
    <property type="entry name" value="LYSOSOMAL ACID LIPASE-RELATED"/>
    <property type="match status" value="1"/>
</dbReference>
<keyword evidence="2 9" id="KW-0732">Signal</keyword>
<dbReference type="Gene3D" id="3.40.50.1820">
    <property type="entry name" value="alpha/beta hydrolase"/>
    <property type="match status" value="1"/>
</dbReference>
<accession>A0A084WKT3</accession>
<keyword evidence="13" id="KW-1185">Reference proteome</keyword>